<accession>A0ABD3GW03</accession>
<evidence type="ECO:0000313" key="1">
    <source>
        <dbReference type="EMBL" id="KAL3682357.1"/>
    </source>
</evidence>
<name>A0ABD3GW03_9MARC</name>
<protein>
    <submittedName>
        <fullName evidence="1">Uncharacterized protein</fullName>
    </submittedName>
</protein>
<gene>
    <name evidence="1" type="ORF">R1sor_000379</name>
</gene>
<comment type="caution">
    <text evidence="1">The sequence shown here is derived from an EMBL/GenBank/DDBJ whole genome shotgun (WGS) entry which is preliminary data.</text>
</comment>
<sequence length="199" mass="23217">MGITAFGEVSDSVMVRRALFELPDEPDYSKSSYEQAFFRREGPERVWIYSFSDLVTIHCMKVYEKMFKMEPEREFKFTFRHWFHRKAVFELVPECEKHNLSFEFDGRLHPLCFAAGARDGSPIFRTIAPFLWAVGLTLRDPRTNRLERPIQRADLPNGRADRPVLRGVRPVGWGDPTKRGGINPHMRGRFALSSIYVFV</sequence>
<organism evidence="1 2">
    <name type="scientific">Riccia sorocarpa</name>
    <dbReference type="NCBI Taxonomy" id="122646"/>
    <lineage>
        <taxon>Eukaryota</taxon>
        <taxon>Viridiplantae</taxon>
        <taxon>Streptophyta</taxon>
        <taxon>Embryophyta</taxon>
        <taxon>Marchantiophyta</taxon>
        <taxon>Marchantiopsida</taxon>
        <taxon>Marchantiidae</taxon>
        <taxon>Marchantiales</taxon>
        <taxon>Ricciaceae</taxon>
        <taxon>Riccia</taxon>
    </lineage>
</organism>
<proteinExistence type="predicted"/>
<reference evidence="1 2" key="1">
    <citation type="submission" date="2024-09" db="EMBL/GenBank/DDBJ databases">
        <title>Chromosome-scale assembly of Riccia sorocarpa.</title>
        <authorList>
            <person name="Paukszto L."/>
        </authorList>
    </citation>
    <scope>NUCLEOTIDE SEQUENCE [LARGE SCALE GENOMIC DNA]</scope>
    <source>
        <strain evidence="1">LP-2024</strain>
        <tissue evidence="1">Aerial parts of the thallus</tissue>
    </source>
</reference>
<evidence type="ECO:0000313" key="2">
    <source>
        <dbReference type="Proteomes" id="UP001633002"/>
    </source>
</evidence>
<dbReference type="Proteomes" id="UP001633002">
    <property type="component" value="Unassembled WGS sequence"/>
</dbReference>
<dbReference type="EMBL" id="JBJQOH010000006">
    <property type="protein sequence ID" value="KAL3682357.1"/>
    <property type="molecule type" value="Genomic_DNA"/>
</dbReference>
<dbReference type="AlphaFoldDB" id="A0ABD3GW03"/>
<keyword evidence="2" id="KW-1185">Reference proteome</keyword>